<dbReference type="Proteomes" id="UP000248536">
    <property type="component" value="Chromosome"/>
</dbReference>
<evidence type="ECO:0000313" key="1">
    <source>
        <dbReference type="EMBL" id="AWX44869.1"/>
    </source>
</evidence>
<reference evidence="1 2" key="1">
    <citation type="submission" date="2018-06" db="EMBL/GenBank/DDBJ databases">
        <title>Spongiibacterium sp. HME9304 Genome sequencing and assembly.</title>
        <authorList>
            <person name="Kang H."/>
            <person name="Kim H."/>
            <person name="Joh K."/>
        </authorList>
    </citation>
    <scope>NUCLEOTIDE SEQUENCE [LARGE SCALE GENOMIC DNA]</scope>
    <source>
        <strain evidence="1 2">HME9304</strain>
    </source>
</reference>
<sequence>MKKLEKFKSILKEEKEEMTKIYKNKNHEVKKALSFKTDNNKPKLT</sequence>
<evidence type="ECO:0000313" key="2">
    <source>
        <dbReference type="Proteomes" id="UP000248536"/>
    </source>
</evidence>
<protein>
    <submittedName>
        <fullName evidence="1">Uncharacterized protein</fullName>
    </submittedName>
</protein>
<dbReference type="RefSeq" id="WP_164674825.1">
    <property type="nucleotide sequence ID" value="NZ_CP030104.1"/>
</dbReference>
<dbReference type="KEGG" id="spon:HME9304_01874"/>
<organism evidence="1 2">
    <name type="scientific">Flagellimonas maritima</name>
    <dbReference type="NCBI Taxonomy" id="1383885"/>
    <lineage>
        <taxon>Bacteria</taxon>
        <taxon>Pseudomonadati</taxon>
        <taxon>Bacteroidota</taxon>
        <taxon>Flavobacteriia</taxon>
        <taxon>Flavobacteriales</taxon>
        <taxon>Flavobacteriaceae</taxon>
        <taxon>Flagellimonas</taxon>
    </lineage>
</organism>
<accession>A0A2Z4LT14</accession>
<dbReference type="AlphaFoldDB" id="A0A2Z4LT14"/>
<dbReference type="EMBL" id="CP030104">
    <property type="protein sequence ID" value="AWX44869.1"/>
    <property type="molecule type" value="Genomic_DNA"/>
</dbReference>
<name>A0A2Z4LT14_9FLAO</name>
<gene>
    <name evidence="1" type="ORF">HME9304_01874</name>
</gene>
<keyword evidence="2" id="KW-1185">Reference proteome</keyword>
<proteinExistence type="predicted"/>